<dbReference type="PANTHER" id="PTHR43557">
    <property type="entry name" value="APOPTOSIS-INDUCING FACTOR 1"/>
    <property type="match status" value="1"/>
</dbReference>
<evidence type="ECO:0000313" key="7">
    <source>
        <dbReference type="EMBL" id="MCG2621357.1"/>
    </source>
</evidence>
<dbReference type="SUPFAM" id="SSF55424">
    <property type="entry name" value="FAD/NAD-linked reductases, dimerisation (C-terminal) domain"/>
    <property type="match status" value="1"/>
</dbReference>
<dbReference type="InterPro" id="IPR036188">
    <property type="entry name" value="FAD/NAD-bd_sf"/>
</dbReference>
<organism evidence="7 8">
    <name type="scientific">Arthrobacter hankyongi</name>
    <dbReference type="NCBI Taxonomy" id="2904801"/>
    <lineage>
        <taxon>Bacteria</taxon>
        <taxon>Bacillati</taxon>
        <taxon>Actinomycetota</taxon>
        <taxon>Actinomycetes</taxon>
        <taxon>Micrococcales</taxon>
        <taxon>Micrococcaceae</taxon>
        <taxon>Arthrobacter</taxon>
    </lineage>
</organism>
<feature type="domain" description="FAD/NAD(P)-binding" evidence="5">
    <location>
        <begin position="8"/>
        <end position="309"/>
    </location>
</feature>
<evidence type="ECO:0000256" key="3">
    <source>
        <dbReference type="ARBA" id="ARBA00022827"/>
    </source>
</evidence>
<sequence>MAADSGTLIVGACQAGVQLAASLRELGDCSPITLVGAEPHAPYQRPPLSKDLHGGTVDAAALAFRTADWYGRQDIDLVTGEQIVRLERNDDGGVAVSAGGRRFRFARLALATGAAVRRLQLEGTELDGVHYLRDAAEADRLAAGLAAARKVAVVGGGFIGLEVAAGARAAGKQVTVLEAAPRLVGRAVAEQTSEYFRAAHLRRGTEVVLQAKISRLTGSGGKVTGVELGDGTHVAADVVLIGVGVLPRTELAGQLGLAVDNGIVVDEFGLCSDGMTVAAGDCANLPNPYVRGDGGRLRLESVPHAIEHARTAAAALLGRRAPYRMMPWFWSDQADIKLQIAGLSAGYDQTVLRGDPDADKFSLLYYRAGRIIAADCINSPADFMAVKTALAKDRDIPADAAADPGVRLRQLIAEPAVR</sequence>
<feature type="domain" description="Reductase C-terminal" evidence="6">
    <location>
        <begin position="328"/>
        <end position="411"/>
    </location>
</feature>
<dbReference type="InterPro" id="IPR050446">
    <property type="entry name" value="FAD-oxidoreductase/Apoptosis"/>
</dbReference>
<dbReference type="Pfam" id="PF14759">
    <property type="entry name" value="Reductase_C"/>
    <property type="match status" value="1"/>
</dbReference>
<dbReference type="SUPFAM" id="SSF51905">
    <property type="entry name" value="FAD/NAD(P)-binding domain"/>
    <property type="match status" value="2"/>
</dbReference>
<dbReference type="PANTHER" id="PTHR43557:SF2">
    <property type="entry name" value="RIESKE DOMAIN-CONTAINING PROTEIN-RELATED"/>
    <property type="match status" value="1"/>
</dbReference>
<evidence type="ECO:0000256" key="1">
    <source>
        <dbReference type="ARBA" id="ARBA00001974"/>
    </source>
</evidence>
<dbReference type="Pfam" id="PF07992">
    <property type="entry name" value="Pyr_redox_2"/>
    <property type="match status" value="1"/>
</dbReference>
<keyword evidence="4" id="KW-0560">Oxidoreductase</keyword>
<evidence type="ECO:0000259" key="5">
    <source>
        <dbReference type="Pfam" id="PF07992"/>
    </source>
</evidence>
<dbReference type="RefSeq" id="WP_237818482.1">
    <property type="nucleotide sequence ID" value="NZ_JAKLTQ010000002.1"/>
</dbReference>
<keyword evidence="8" id="KW-1185">Reference proteome</keyword>
<keyword evidence="2" id="KW-0285">Flavoprotein</keyword>
<dbReference type="InterPro" id="IPR028202">
    <property type="entry name" value="Reductase_C"/>
</dbReference>
<comment type="caution">
    <text evidence="7">The sequence shown here is derived from an EMBL/GenBank/DDBJ whole genome shotgun (WGS) entry which is preliminary data.</text>
</comment>
<dbReference type="Gene3D" id="3.50.50.60">
    <property type="entry name" value="FAD/NAD(P)-binding domain"/>
    <property type="match status" value="2"/>
</dbReference>
<reference evidence="7" key="1">
    <citation type="submission" date="2022-01" db="EMBL/GenBank/DDBJ databases">
        <authorList>
            <person name="Jo J.-H."/>
            <person name="Im W.-T."/>
        </authorList>
    </citation>
    <scope>NUCLEOTIDE SEQUENCE</scope>
    <source>
        <strain evidence="7">I2-34</strain>
    </source>
</reference>
<evidence type="ECO:0000259" key="6">
    <source>
        <dbReference type="Pfam" id="PF14759"/>
    </source>
</evidence>
<keyword evidence="3" id="KW-0274">FAD</keyword>
<evidence type="ECO:0000256" key="4">
    <source>
        <dbReference type="ARBA" id="ARBA00023002"/>
    </source>
</evidence>
<dbReference type="PRINTS" id="PR00411">
    <property type="entry name" value="PNDRDTASEI"/>
</dbReference>
<accession>A0ABS9L3S3</accession>
<dbReference type="InterPro" id="IPR023753">
    <property type="entry name" value="FAD/NAD-binding_dom"/>
</dbReference>
<dbReference type="PRINTS" id="PR00368">
    <property type="entry name" value="FADPNR"/>
</dbReference>
<evidence type="ECO:0000256" key="2">
    <source>
        <dbReference type="ARBA" id="ARBA00022630"/>
    </source>
</evidence>
<dbReference type="InterPro" id="IPR016156">
    <property type="entry name" value="FAD/NAD-linked_Rdtase_dimer_sf"/>
</dbReference>
<comment type="cofactor">
    <cofactor evidence="1">
        <name>FAD</name>
        <dbReference type="ChEBI" id="CHEBI:57692"/>
    </cofactor>
</comment>
<dbReference type="Gene3D" id="3.30.390.30">
    <property type="match status" value="1"/>
</dbReference>
<protein>
    <submittedName>
        <fullName evidence="7">FAD-dependent oxidoreductase</fullName>
    </submittedName>
</protein>
<dbReference type="Proteomes" id="UP001165368">
    <property type="component" value="Unassembled WGS sequence"/>
</dbReference>
<name>A0ABS9L3S3_9MICC</name>
<gene>
    <name evidence="7" type="ORF">LVY72_05440</name>
</gene>
<dbReference type="EMBL" id="JAKLTQ010000002">
    <property type="protein sequence ID" value="MCG2621357.1"/>
    <property type="molecule type" value="Genomic_DNA"/>
</dbReference>
<evidence type="ECO:0000313" key="8">
    <source>
        <dbReference type="Proteomes" id="UP001165368"/>
    </source>
</evidence>
<proteinExistence type="predicted"/>